<protein>
    <submittedName>
        <fullName evidence="2">Uncharacterized protein</fullName>
    </submittedName>
</protein>
<evidence type="ECO:0000256" key="1">
    <source>
        <dbReference type="SAM" id="MobiDB-lite"/>
    </source>
</evidence>
<keyword evidence="3" id="KW-1185">Reference proteome</keyword>
<name>A0ABX6FK98_9BURK</name>
<evidence type="ECO:0000313" key="3">
    <source>
        <dbReference type="Proteomes" id="UP000437862"/>
    </source>
</evidence>
<feature type="compositionally biased region" description="Low complexity" evidence="1">
    <location>
        <begin position="10"/>
        <end position="27"/>
    </location>
</feature>
<reference evidence="2 3" key="1">
    <citation type="submission" date="2019-12" db="EMBL/GenBank/DDBJ databases">
        <title>Draft Genome Sequences of Six Type Strains of the Genus Massilia.</title>
        <authorList>
            <person name="Miess H."/>
            <person name="Frediansyah A."/>
            <person name="Goeker M."/>
            <person name="Gross H."/>
        </authorList>
    </citation>
    <scope>NUCLEOTIDE SEQUENCE [LARGE SCALE GENOMIC DNA]</scope>
    <source>
        <strain evidence="2 3">DSM 26639</strain>
    </source>
</reference>
<proteinExistence type="predicted"/>
<accession>A0ABX6FK98</accession>
<feature type="region of interest" description="Disordered" evidence="1">
    <location>
        <begin position="1"/>
        <end position="27"/>
    </location>
</feature>
<dbReference type="EMBL" id="CP046904">
    <property type="protein sequence ID" value="QGZ37680.1"/>
    <property type="molecule type" value="Genomic_DNA"/>
</dbReference>
<gene>
    <name evidence="2" type="ORF">GO485_00480</name>
</gene>
<evidence type="ECO:0000313" key="2">
    <source>
        <dbReference type="EMBL" id="QGZ37680.1"/>
    </source>
</evidence>
<dbReference type="Proteomes" id="UP000437862">
    <property type="component" value="Chromosome"/>
</dbReference>
<sequence>MESLVSAVKSGTSPSLSGSPSVVSSGLPLPGAPVCRPALAPAATAASAIFSVTGCATAPAAAAGSRAWVGPAADALAIASTASVAAKTKH</sequence>
<dbReference type="RefSeq" id="WP_145879348.1">
    <property type="nucleotide sequence ID" value="NZ_CP046904.1"/>
</dbReference>
<organism evidence="2 3">
    <name type="scientific">Pseudoduganella flava</name>
    <dbReference type="NCBI Taxonomy" id="871742"/>
    <lineage>
        <taxon>Bacteria</taxon>
        <taxon>Pseudomonadati</taxon>
        <taxon>Pseudomonadota</taxon>
        <taxon>Betaproteobacteria</taxon>
        <taxon>Burkholderiales</taxon>
        <taxon>Oxalobacteraceae</taxon>
        <taxon>Telluria group</taxon>
        <taxon>Pseudoduganella</taxon>
    </lineage>
</organism>